<evidence type="ECO:0000313" key="3">
    <source>
        <dbReference type="Proteomes" id="UP000636888"/>
    </source>
</evidence>
<keyword evidence="1" id="KW-0472">Membrane</keyword>
<organism evidence="2 3">
    <name type="scientific">Geomesophilobacter sediminis</name>
    <dbReference type="NCBI Taxonomy" id="2798584"/>
    <lineage>
        <taxon>Bacteria</taxon>
        <taxon>Pseudomonadati</taxon>
        <taxon>Thermodesulfobacteriota</taxon>
        <taxon>Desulfuromonadia</taxon>
        <taxon>Geobacterales</taxon>
        <taxon>Geobacteraceae</taxon>
        <taxon>Geomesophilobacter</taxon>
    </lineage>
</organism>
<dbReference type="RefSeq" id="WP_199384938.1">
    <property type="nucleotide sequence ID" value="NZ_JAEMHM010000012.1"/>
</dbReference>
<keyword evidence="1" id="KW-0812">Transmembrane</keyword>
<protein>
    <submittedName>
        <fullName evidence="2">Uncharacterized protein</fullName>
    </submittedName>
</protein>
<evidence type="ECO:0000313" key="2">
    <source>
        <dbReference type="EMBL" id="MBJ6726044.1"/>
    </source>
</evidence>
<dbReference type="EMBL" id="JAEMHM010000012">
    <property type="protein sequence ID" value="MBJ6726044.1"/>
    <property type="molecule type" value="Genomic_DNA"/>
</dbReference>
<evidence type="ECO:0000256" key="1">
    <source>
        <dbReference type="SAM" id="Phobius"/>
    </source>
</evidence>
<reference evidence="2" key="1">
    <citation type="submission" date="2020-12" db="EMBL/GenBank/DDBJ databases">
        <title>Geomonas sp. Red875, isolated from river sediment.</title>
        <authorList>
            <person name="Xu Z."/>
            <person name="Zhang Z."/>
            <person name="Masuda Y."/>
            <person name="Itoh H."/>
            <person name="Senoo K."/>
        </authorList>
    </citation>
    <scope>NUCLEOTIDE SEQUENCE</scope>
    <source>
        <strain evidence="2">Red875</strain>
    </source>
</reference>
<keyword evidence="1" id="KW-1133">Transmembrane helix</keyword>
<feature type="transmembrane region" description="Helical" evidence="1">
    <location>
        <begin position="45"/>
        <end position="62"/>
    </location>
</feature>
<proteinExistence type="predicted"/>
<accession>A0A8J7LVX0</accession>
<comment type="caution">
    <text evidence="2">The sequence shown here is derived from an EMBL/GenBank/DDBJ whole genome shotgun (WGS) entry which is preliminary data.</text>
</comment>
<name>A0A8J7LVX0_9BACT</name>
<dbReference type="Proteomes" id="UP000636888">
    <property type="component" value="Unassembled WGS sequence"/>
</dbReference>
<keyword evidence="3" id="KW-1185">Reference proteome</keyword>
<sequence>MFYSVCAGSPQQGVPTAVGEVRRAGPRDLAGGVDRFVDASGELRLLFPGVLPVAAPFILFRLKREGFSRCRAEATRDGILVTAHR</sequence>
<dbReference type="AlphaFoldDB" id="A0A8J7LVX0"/>
<gene>
    <name evidence="2" type="ORF">JFN93_15105</name>
</gene>